<evidence type="ECO:0000256" key="8">
    <source>
        <dbReference type="ARBA" id="ARBA00023136"/>
    </source>
</evidence>
<evidence type="ECO:0000256" key="2">
    <source>
        <dbReference type="ARBA" id="ARBA00022448"/>
    </source>
</evidence>
<feature type="domain" description="Cation/H+ exchanger transmembrane" evidence="11">
    <location>
        <begin position="16"/>
        <end position="406"/>
    </location>
</feature>
<keyword evidence="6 10" id="KW-0915">Sodium</keyword>
<evidence type="ECO:0000256" key="4">
    <source>
        <dbReference type="ARBA" id="ARBA00022692"/>
    </source>
</evidence>
<keyword evidence="5 10" id="KW-1133">Transmembrane helix</keyword>
<dbReference type="Proteomes" id="UP000624325">
    <property type="component" value="Unassembled WGS sequence"/>
</dbReference>
<dbReference type="InterPro" id="IPR004705">
    <property type="entry name" value="Cation/H_exchanger_CPA1_bac"/>
</dbReference>
<dbReference type="PANTHER" id="PTHR10110:SF86">
    <property type="entry name" value="SODIUM_HYDROGEN EXCHANGER 7"/>
    <property type="match status" value="1"/>
</dbReference>
<comment type="caution">
    <text evidence="12">The sequence shown here is derived from an EMBL/GenBank/DDBJ whole genome shotgun (WGS) entry which is preliminary data.</text>
</comment>
<keyword evidence="8 10" id="KW-0472">Membrane</keyword>
<dbReference type="InterPro" id="IPR018422">
    <property type="entry name" value="Cation/H_exchanger_CPA1"/>
</dbReference>
<evidence type="ECO:0000256" key="3">
    <source>
        <dbReference type="ARBA" id="ARBA00022475"/>
    </source>
</evidence>
<comment type="function">
    <text evidence="10">Na(+)/H(+) antiporter that extrudes sodium in exchange for external protons.</text>
</comment>
<feature type="transmembrane region" description="Helical" evidence="10">
    <location>
        <begin position="347"/>
        <end position="368"/>
    </location>
</feature>
<keyword evidence="10" id="KW-0050">Antiport</keyword>
<feature type="transmembrane region" description="Helical" evidence="10">
    <location>
        <begin position="380"/>
        <end position="404"/>
    </location>
</feature>
<evidence type="ECO:0000313" key="13">
    <source>
        <dbReference type="Proteomes" id="UP000624325"/>
    </source>
</evidence>
<dbReference type="PANTHER" id="PTHR10110">
    <property type="entry name" value="SODIUM/HYDROGEN EXCHANGER"/>
    <property type="match status" value="1"/>
</dbReference>
<keyword evidence="13" id="KW-1185">Reference proteome</keyword>
<keyword evidence="7 10" id="KW-0406">Ion transport</keyword>
<dbReference type="InterPro" id="IPR006153">
    <property type="entry name" value="Cation/H_exchanger_TM"/>
</dbReference>
<comment type="similarity">
    <text evidence="10">Belongs to the monovalent cation:proton antiporter 1 (CPA1) transporter (TC 2.A.36) family.</text>
</comment>
<feature type="transmembrane region" description="Helical" evidence="10">
    <location>
        <begin position="83"/>
        <end position="105"/>
    </location>
</feature>
<dbReference type="Pfam" id="PF00999">
    <property type="entry name" value="Na_H_Exchanger"/>
    <property type="match status" value="1"/>
</dbReference>
<evidence type="ECO:0000256" key="1">
    <source>
        <dbReference type="ARBA" id="ARBA00004651"/>
    </source>
</evidence>
<feature type="transmembrane region" description="Helical" evidence="10">
    <location>
        <begin position="297"/>
        <end position="326"/>
    </location>
</feature>
<accession>A0ABQ4C013</accession>
<feature type="transmembrane region" description="Helical" evidence="10">
    <location>
        <begin position="6"/>
        <end position="24"/>
    </location>
</feature>
<feature type="transmembrane region" description="Helical" evidence="10">
    <location>
        <begin position="215"/>
        <end position="231"/>
    </location>
</feature>
<evidence type="ECO:0000256" key="7">
    <source>
        <dbReference type="ARBA" id="ARBA00023065"/>
    </source>
</evidence>
<keyword evidence="4 10" id="KW-0812">Transmembrane</keyword>
<dbReference type="EMBL" id="BONC01000012">
    <property type="protein sequence ID" value="GIF56123.1"/>
    <property type="molecule type" value="Genomic_DNA"/>
</dbReference>
<proteinExistence type="inferred from homology"/>
<keyword evidence="3 10" id="KW-1003">Cell membrane</keyword>
<evidence type="ECO:0000259" key="11">
    <source>
        <dbReference type="Pfam" id="PF00999"/>
    </source>
</evidence>
<gene>
    <name evidence="12" type="ORF">Air01nite_22180</name>
</gene>
<reference evidence="12 13" key="1">
    <citation type="submission" date="2021-01" db="EMBL/GenBank/DDBJ databases">
        <title>Whole genome shotgun sequence of Asanoa iriomotensis NBRC 100142.</title>
        <authorList>
            <person name="Komaki H."/>
            <person name="Tamura T."/>
        </authorList>
    </citation>
    <scope>NUCLEOTIDE SEQUENCE [LARGE SCALE GENOMIC DNA]</scope>
    <source>
        <strain evidence="12 13">NBRC 100142</strain>
    </source>
</reference>
<comment type="subcellular location">
    <subcellularLocation>
        <location evidence="1 10">Cell membrane</location>
        <topology evidence="1 10">Multi-pass membrane protein</topology>
    </subcellularLocation>
</comment>
<evidence type="ECO:0000313" key="12">
    <source>
        <dbReference type="EMBL" id="GIF56123.1"/>
    </source>
</evidence>
<feature type="transmembrane region" description="Helical" evidence="10">
    <location>
        <begin position="53"/>
        <end position="71"/>
    </location>
</feature>
<feature type="transmembrane region" description="Helical" evidence="10">
    <location>
        <begin position="266"/>
        <end position="285"/>
    </location>
</feature>
<feature type="transmembrane region" description="Helical" evidence="10">
    <location>
        <begin position="111"/>
        <end position="134"/>
    </location>
</feature>
<protein>
    <submittedName>
        <fullName evidence="12">Na(+)/H(+) exchanger</fullName>
    </submittedName>
</protein>
<evidence type="ECO:0000256" key="6">
    <source>
        <dbReference type="ARBA" id="ARBA00023053"/>
    </source>
</evidence>
<evidence type="ECO:0000256" key="9">
    <source>
        <dbReference type="ARBA" id="ARBA00023201"/>
    </source>
</evidence>
<name>A0ABQ4C013_9ACTN</name>
<evidence type="ECO:0000256" key="10">
    <source>
        <dbReference type="RuleBase" id="RU366002"/>
    </source>
</evidence>
<dbReference type="Gene3D" id="6.10.140.1330">
    <property type="match status" value="1"/>
</dbReference>
<keyword evidence="9 10" id="KW-0739">Sodium transport</keyword>
<feature type="transmembrane region" description="Helical" evidence="10">
    <location>
        <begin position="155"/>
        <end position="176"/>
    </location>
</feature>
<dbReference type="NCBIfam" id="TIGR00831">
    <property type="entry name" value="a_cpa1"/>
    <property type="match status" value="1"/>
</dbReference>
<evidence type="ECO:0000256" key="5">
    <source>
        <dbReference type="ARBA" id="ARBA00022989"/>
    </source>
</evidence>
<organism evidence="12 13">
    <name type="scientific">Asanoa iriomotensis</name>
    <dbReference type="NCBI Taxonomy" id="234613"/>
    <lineage>
        <taxon>Bacteria</taxon>
        <taxon>Bacillati</taxon>
        <taxon>Actinomycetota</taxon>
        <taxon>Actinomycetes</taxon>
        <taxon>Micromonosporales</taxon>
        <taxon>Micromonosporaceae</taxon>
        <taxon>Asanoa</taxon>
    </lineage>
</organism>
<feature type="transmembrane region" description="Helical" evidence="10">
    <location>
        <begin position="237"/>
        <end position="254"/>
    </location>
</feature>
<feature type="transmembrane region" description="Helical" evidence="10">
    <location>
        <begin position="182"/>
        <end position="203"/>
    </location>
</feature>
<sequence length="530" mass="56966">MLTMEGLLLVVVLGATVLVGTTIGRRYSVAPPVLLITFGGLLGLIPALGDVHVPPDVVLLLFLPAILYWESLNTSLREIRSNLRVIILSAVVLVIVTMVAVSYTLQAAGVVASAAWILGAVLAPTDAAAVAGLAKRMPRRTLTTLRAESLINDGTALVLYAVAVGALLSGHVPGPALLVGELVYSSAAAVVVGLVCGYGVVFIRRYLDSPQIEGGLSILTPFIAFLVAEVIHTSGVVAVVVSGLVLSWAGPRVIRARSRLEAYSFWDLGTFMLNGSLFVLVGLQIPNALRGISSVTVGHAVAIAFLTAGAVIVTRLVWVHAVAWLIRLLDRRPVQRTRRVNWKVRTAGGWAGFRGAVSLAAALAVPVTLDDGSTYTERDLIIFCTTVVIVVTVLLQGTTLPMVVRWAGLAEGDQEREEETRQARLRATEVALAALPEIAARFGAPDEVADRIRADYQGHLDTLRSEGAEHGVQAWQDQVDRRVRLEVLDRKRRAVTRMRDDREIDDIVLRDLQSSMDIEEVRLLGPAPTD</sequence>
<keyword evidence="2 10" id="KW-0813">Transport</keyword>